<protein>
    <submittedName>
        <fullName evidence="3">Uncharacterized protein</fullName>
    </submittedName>
</protein>
<dbReference type="InterPro" id="IPR008979">
    <property type="entry name" value="Galactose-bd-like_sf"/>
</dbReference>
<feature type="domain" description="NADH:ubiquinone oxidoreductase intermediate-associated protein 30" evidence="1">
    <location>
        <begin position="1"/>
        <end position="89"/>
    </location>
</feature>
<reference evidence="3 4" key="1">
    <citation type="journal article" date="2015" name="Genome Biol. Evol.">
        <title>Comparative Genomics of a Bacterivorous Green Alga Reveals Evolutionary Causalities and Consequences of Phago-Mixotrophic Mode of Nutrition.</title>
        <authorList>
            <person name="Burns J.A."/>
            <person name="Paasch A."/>
            <person name="Narechania A."/>
            <person name="Kim E."/>
        </authorList>
    </citation>
    <scope>NUCLEOTIDE SEQUENCE [LARGE SCALE GENOMIC DNA]</scope>
    <source>
        <strain evidence="3 4">PLY_AMNH</strain>
    </source>
</reference>
<keyword evidence="4" id="KW-1185">Reference proteome</keyword>
<feature type="domain" description="NAD(P)-binding" evidence="2">
    <location>
        <begin position="115"/>
        <end position="208"/>
    </location>
</feature>
<sequence length="255" mass="28631">YDALLLRLCGDGKPYSVKLYTLDVDEYGEEVERIYTTRFITRRGWSSVRLPLDNFIPMIPTDPPLDRRLVTDISINYDARRLSTRPGEQQQEGTNSFSLELDFIKLLPRGEEPDFILVSCALEGREEEEDSPQFSETLEDGTPALASYKRSGEDSVRNSGLGYVVIRPGPLLEQPGGQKALMFDQGGRITMGIALADVADVCLKSLHEVEARNKSFDVCYEYTPEEDSLYELVAHVPTKTSNYLTSAMANMEPNT</sequence>
<organism evidence="3 4">
    <name type="scientific">Cymbomonas tetramitiformis</name>
    <dbReference type="NCBI Taxonomy" id="36881"/>
    <lineage>
        <taxon>Eukaryota</taxon>
        <taxon>Viridiplantae</taxon>
        <taxon>Chlorophyta</taxon>
        <taxon>Pyramimonadophyceae</taxon>
        <taxon>Pyramimonadales</taxon>
        <taxon>Pyramimonadaceae</taxon>
        <taxon>Cymbomonas</taxon>
    </lineage>
</organism>
<evidence type="ECO:0000313" key="4">
    <source>
        <dbReference type="Proteomes" id="UP001190700"/>
    </source>
</evidence>
<evidence type="ECO:0000259" key="1">
    <source>
        <dbReference type="Pfam" id="PF08547"/>
    </source>
</evidence>
<dbReference type="Pfam" id="PF08547">
    <property type="entry name" value="CIA30"/>
    <property type="match status" value="1"/>
</dbReference>
<name>A0AAE0G0G4_9CHLO</name>
<dbReference type="PANTHER" id="PTHR15020:SF47">
    <property type="entry name" value="NAD(P)-BINDING DOMAIN-CONTAINING PROTEIN"/>
    <property type="match status" value="1"/>
</dbReference>
<dbReference type="EMBL" id="LGRX02011100">
    <property type="protein sequence ID" value="KAK3269263.1"/>
    <property type="molecule type" value="Genomic_DNA"/>
</dbReference>
<dbReference type="Gene3D" id="3.40.50.720">
    <property type="entry name" value="NAD(P)-binding Rossmann-like Domain"/>
    <property type="match status" value="1"/>
</dbReference>
<comment type="caution">
    <text evidence="3">The sequence shown here is derived from an EMBL/GenBank/DDBJ whole genome shotgun (WGS) entry which is preliminary data.</text>
</comment>
<proteinExistence type="predicted"/>
<dbReference type="InterPro" id="IPR013857">
    <property type="entry name" value="NADH-UbQ_OxRdtase-assoc_prot30"/>
</dbReference>
<evidence type="ECO:0000259" key="2">
    <source>
        <dbReference type="Pfam" id="PF13460"/>
    </source>
</evidence>
<dbReference type="InterPro" id="IPR036291">
    <property type="entry name" value="NAD(P)-bd_dom_sf"/>
</dbReference>
<dbReference type="Proteomes" id="UP001190700">
    <property type="component" value="Unassembled WGS sequence"/>
</dbReference>
<accession>A0AAE0G0G4</accession>
<dbReference type="SUPFAM" id="SSF49785">
    <property type="entry name" value="Galactose-binding domain-like"/>
    <property type="match status" value="1"/>
</dbReference>
<gene>
    <name evidence="3" type="ORF">CYMTET_22287</name>
</gene>
<dbReference type="PANTHER" id="PTHR15020">
    <property type="entry name" value="FLAVIN REDUCTASE-RELATED"/>
    <property type="match status" value="1"/>
</dbReference>
<dbReference type="SUPFAM" id="SSF51735">
    <property type="entry name" value="NAD(P)-binding Rossmann-fold domains"/>
    <property type="match status" value="1"/>
</dbReference>
<dbReference type="Pfam" id="PF13460">
    <property type="entry name" value="NAD_binding_10"/>
    <property type="match status" value="1"/>
</dbReference>
<dbReference type="AlphaFoldDB" id="A0AAE0G0G4"/>
<dbReference type="InterPro" id="IPR016040">
    <property type="entry name" value="NAD(P)-bd_dom"/>
</dbReference>
<feature type="non-terminal residue" evidence="3">
    <location>
        <position position="1"/>
    </location>
</feature>
<evidence type="ECO:0000313" key="3">
    <source>
        <dbReference type="EMBL" id="KAK3269263.1"/>
    </source>
</evidence>